<comment type="similarity">
    <text evidence="1">Belongs to the ribosome association toxin RatA family.</text>
</comment>
<name>A0A6J4PZ91_9RHOB</name>
<dbReference type="Pfam" id="PF03364">
    <property type="entry name" value="Polyketide_cyc"/>
    <property type="match status" value="1"/>
</dbReference>
<keyword evidence="3" id="KW-0472">Membrane</keyword>
<dbReference type="PANTHER" id="PTHR33824">
    <property type="entry name" value="POLYKETIDE CYCLASE/DEHYDRASE AND LIPID TRANSPORT SUPERFAMILY PROTEIN"/>
    <property type="match status" value="1"/>
</dbReference>
<feature type="region of interest" description="Disordered" evidence="2">
    <location>
        <begin position="1"/>
        <end position="34"/>
    </location>
</feature>
<feature type="compositionally biased region" description="Basic and acidic residues" evidence="2">
    <location>
        <begin position="74"/>
        <end position="86"/>
    </location>
</feature>
<feature type="region of interest" description="Disordered" evidence="2">
    <location>
        <begin position="67"/>
        <end position="95"/>
    </location>
</feature>
<keyword evidence="3" id="KW-1133">Transmembrane helix</keyword>
<dbReference type="InterPro" id="IPR047137">
    <property type="entry name" value="ORF3"/>
</dbReference>
<evidence type="ECO:0000256" key="2">
    <source>
        <dbReference type="SAM" id="MobiDB-lite"/>
    </source>
</evidence>
<proteinExistence type="inferred from homology"/>
<dbReference type="EMBL" id="CADCUU010000378">
    <property type="protein sequence ID" value="CAA9426325.1"/>
    <property type="molecule type" value="Genomic_DNA"/>
</dbReference>
<feature type="domain" description="Coenzyme Q-binding protein COQ10 START" evidence="4">
    <location>
        <begin position="107"/>
        <end position="220"/>
    </location>
</feature>
<evidence type="ECO:0000313" key="5">
    <source>
        <dbReference type="EMBL" id="CAA9426325.1"/>
    </source>
</evidence>
<accession>A0A6J4PZ91</accession>
<feature type="transmembrane region" description="Helical" evidence="3">
    <location>
        <begin position="43"/>
        <end position="64"/>
    </location>
</feature>
<keyword evidence="3" id="KW-0812">Transmembrane</keyword>
<sequence length="278" mass="30651">MDRRRSDWLHQPQPSWPPEGEMHDRLHGRRPSHATSVLTEHKVVAAAATLGLGALVGLAAYSMLGGPSAPQAKRQTDYPRLPDDAPGRTAKQASFGSYKVTGRSVTINRPRAEIYAFWRDFRNLAQFMENIQDAREVSPGISQWTIRAPLGMTMTVKSRIVNDREGEQIAWRSTEDSQVETEGKVTFRDAPAGRGTIVEAHVAYKPPMGALGQAVGKLFSAEPSVQSRRDLKRLKMLLETGEIATNANRIKDGGKFQQNQDRFHAAPGTVPTDNLSAV</sequence>
<dbReference type="InterPro" id="IPR005031">
    <property type="entry name" value="COQ10_START"/>
</dbReference>
<reference evidence="5" key="1">
    <citation type="submission" date="2020-02" db="EMBL/GenBank/DDBJ databases">
        <authorList>
            <person name="Meier V. D."/>
        </authorList>
    </citation>
    <scope>NUCLEOTIDE SEQUENCE</scope>
    <source>
        <strain evidence="5">AVDCRST_MAG15</strain>
    </source>
</reference>
<evidence type="ECO:0000256" key="3">
    <source>
        <dbReference type="SAM" id="Phobius"/>
    </source>
</evidence>
<evidence type="ECO:0000256" key="1">
    <source>
        <dbReference type="ARBA" id="ARBA00008918"/>
    </source>
</evidence>
<dbReference type="CDD" id="cd07817">
    <property type="entry name" value="SRPBCC_8"/>
    <property type="match status" value="1"/>
</dbReference>
<dbReference type="Gene3D" id="3.30.530.20">
    <property type="match status" value="1"/>
</dbReference>
<dbReference type="PANTHER" id="PTHR33824:SF7">
    <property type="entry name" value="POLYKETIDE CYCLASE_DEHYDRASE AND LIPID TRANSPORT SUPERFAMILY PROTEIN"/>
    <property type="match status" value="1"/>
</dbReference>
<dbReference type="InterPro" id="IPR023393">
    <property type="entry name" value="START-like_dom_sf"/>
</dbReference>
<dbReference type="SUPFAM" id="SSF55961">
    <property type="entry name" value="Bet v1-like"/>
    <property type="match status" value="1"/>
</dbReference>
<evidence type="ECO:0000259" key="4">
    <source>
        <dbReference type="Pfam" id="PF03364"/>
    </source>
</evidence>
<dbReference type="AlphaFoldDB" id="A0A6J4PZ91"/>
<gene>
    <name evidence="5" type="ORF">AVDCRST_MAG15-2531</name>
</gene>
<protein>
    <recommendedName>
        <fullName evidence="4">Coenzyme Q-binding protein COQ10 START domain-containing protein</fullName>
    </recommendedName>
</protein>
<organism evidence="5">
    <name type="scientific">uncultured Rubellimicrobium sp</name>
    <dbReference type="NCBI Taxonomy" id="543078"/>
    <lineage>
        <taxon>Bacteria</taxon>
        <taxon>Pseudomonadati</taxon>
        <taxon>Pseudomonadota</taxon>
        <taxon>Alphaproteobacteria</taxon>
        <taxon>Rhodobacterales</taxon>
        <taxon>Roseobacteraceae</taxon>
        <taxon>Rubellimicrobium</taxon>
        <taxon>environmental samples</taxon>
    </lineage>
</organism>